<keyword evidence="1" id="KW-0677">Repeat</keyword>
<evidence type="ECO:0008006" key="6">
    <source>
        <dbReference type="Google" id="ProtNLM"/>
    </source>
</evidence>
<dbReference type="PANTHER" id="PTHR24198:SF165">
    <property type="entry name" value="ANKYRIN REPEAT-CONTAINING PROTEIN-RELATED"/>
    <property type="match status" value="1"/>
</dbReference>
<dbReference type="Gene3D" id="1.25.40.20">
    <property type="entry name" value="Ankyrin repeat-containing domain"/>
    <property type="match status" value="1"/>
</dbReference>
<dbReference type="OrthoDB" id="426293at2759"/>
<dbReference type="InterPro" id="IPR002110">
    <property type="entry name" value="Ankyrin_rpt"/>
</dbReference>
<organism evidence="4 5">
    <name type="scientific">Imshaugia aleurites</name>
    <dbReference type="NCBI Taxonomy" id="172621"/>
    <lineage>
        <taxon>Eukaryota</taxon>
        <taxon>Fungi</taxon>
        <taxon>Dikarya</taxon>
        <taxon>Ascomycota</taxon>
        <taxon>Pezizomycotina</taxon>
        <taxon>Lecanoromycetes</taxon>
        <taxon>OSLEUM clade</taxon>
        <taxon>Lecanoromycetidae</taxon>
        <taxon>Lecanorales</taxon>
        <taxon>Lecanorineae</taxon>
        <taxon>Parmeliaceae</taxon>
        <taxon>Imshaugia</taxon>
    </lineage>
</organism>
<dbReference type="PANTHER" id="PTHR24198">
    <property type="entry name" value="ANKYRIN REPEAT AND PROTEIN KINASE DOMAIN-CONTAINING PROTEIN"/>
    <property type="match status" value="1"/>
</dbReference>
<proteinExistence type="predicted"/>
<accession>A0A8H3FJA2</accession>
<evidence type="ECO:0000256" key="2">
    <source>
        <dbReference type="ARBA" id="ARBA00023043"/>
    </source>
</evidence>
<gene>
    <name evidence="4" type="ORF">IMSHALPRED_006717</name>
</gene>
<keyword evidence="5" id="KW-1185">Reference proteome</keyword>
<evidence type="ECO:0000256" key="3">
    <source>
        <dbReference type="PROSITE-ProRule" id="PRU00023"/>
    </source>
</evidence>
<dbReference type="Proteomes" id="UP000664534">
    <property type="component" value="Unassembled WGS sequence"/>
</dbReference>
<dbReference type="InterPro" id="IPR036770">
    <property type="entry name" value="Ankyrin_rpt-contain_sf"/>
</dbReference>
<feature type="repeat" description="ANK" evidence="3">
    <location>
        <begin position="190"/>
        <end position="226"/>
    </location>
</feature>
<evidence type="ECO:0000256" key="1">
    <source>
        <dbReference type="ARBA" id="ARBA00022737"/>
    </source>
</evidence>
<dbReference type="SUPFAM" id="SSF48403">
    <property type="entry name" value="Ankyrin repeat"/>
    <property type="match status" value="1"/>
</dbReference>
<dbReference type="SMART" id="SM00248">
    <property type="entry name" value="ANK"/>
    <property type="match status" value="4"/>
</dbReference>
<reference evidence="4" key="1">
    <citation type="submission" date="2021-03" db="EMBL/GenBank/DDBJ databases">
        <authorList>
            <person name="Tagirdzhanova G."/>
        </authorList>
    </citation>
    <scope>NUCLEOTIDE SEQUENCE</scope>
</reference>
<dbReference type="AlphaFoldDB" id="A0A8H3FJA2"/>
<protein>
    <recommendedName>
        <fullName evidence="6">Ankyrin</fullName>
    </recommendedName>
</protein>
<evidence type="ECO:0000313" key="4">
    <source>
        <dbReference type="EMBL" id="CAF9925579.1"/>
    </source>
</evidence>
<sequence length="293" mass="31261">MMEPGRPLTQILTSNGMHPSIEPTTAASLQAFAEACLNGNIDTVAILAAGHDHSPSTQYYLNHGLLTSIIHKQLPIAHLLLSRGANITPPIAMAAVRGECLPVFELLVDYGWNINGPVMGGQTALSAFVKNEALLKWFLEHGADPNLGPPSNPQPDSVPVPNSGSTLNCAASVATPDVFDLLLRYGAKLENSQPLHMAAASQEDSGRIPVMEYLIGRGVNVNASDEARGFNAVGPPLFYAIRQGQVEKVRWLLGHGADPRVEGRGGATALRLSEQTGMEELQRLVREALQRGG</sequence>
<comment type="caution">
    <text evidence="4">The sequence shown here is derived from an EMBL/GenBank/DDBJ whole genome shotgun (WGS) entry which is preliminary data.</text>
</comment>
<dbReference type="Pfam" id="PF12796">
    <property type="entry name" value="Ank_2"/>
    <property type="match status" value="1"/>
</dbReference>
<evidence type="ECO:0000313" key="5">
    <source>
        <dbReference type="Proteomes" id="UP000664534"/>
    </source>
</evidence>
<keyword evidence="2 3" id="KW-0040">ANK repeat</keyword>
<dbReference type="PROSITE" id="PS50088">
    <property type="entry name" value="ANK_REPEAT"/>
    <property type="match status" value="1"/>
</dbReference>
<dbReference type="PROSITE" id="PS50297">
    <property type="entry name" value="ANK_REP_REGION"/>
    <property type="match status" value="1"/>
</dbReference>
<dbReference type="EMBL" id="CAJPDT010000040">
    <property type="protein sequence ID" value="CAF9925579.1"/>
    <property type="molecule type" value="Genomic_DNA"/>
</dbReference>
<name>A0A8H3FJA2_9LECA</name>